<evidence type="ECO:0000313" key="3">
    <source>
        <dbReference type="Proteomes" id="UP000784294"/>
    </source>
</evidence>
<dbReference type="Proteomes" id="UP000784294">
    <property type="component" value="Unassembled WGS sequence"/>
</dbReference>
<keyword evidence="1" id="KW-1133">Transmembrane helix</keyword>
<accession>A0A3S5BM64</accession>
<comment type="caution">
    <text evidence="2">The sequence shown here is derived from an EMBL/GenBank/DDBJ whole genome shotgun (WGS) entry which is preliminary data.</text>
</comment>
<evidence type="ECO:0000313" key="2">
    <source>
        <dbReference type="EMBL" id="VEL08977.1"/>
    </source>
</evidence>
<dbReference type="EMBL" id="CAAALY010005183">
    <property type="protein sequence ID" value="VEL08977.1"/>
    <property type="molecule type" value="Genomic_DNA"/>
</dbReference>
<protein>
    <submittedName>
        <fullName evidence="2">Uncharacterized protein</fullName>
    </submittedName>
</protein>
<dbReference type="AlphaFoldDB" id="A0A3S5BM64"/>
<keyword evidence="3" id="KW-1185">Reference proteome</keyword>
<sequence>MPGNARECPLSDSGNYHAYNGLRNRCYLLLVRPKTYIFSSPYSQFVSSPGLLVNSPTMMLHLGLLPYTMNFVSLTTIGFITFQLEP</sequence>
<reference evidence="2" key="1">
    <citation type="submission" date="2018-11" db="EMBL/GenBank/DDBJ databases">
        <authorList>
            <consortium name="Pathogen Informatics"/>
        </authorList>
    </citation>
    <scope>NUCLEOTIDE SEQUENCE</scope>
</reference>
<keyword evidence="1" id="KW-0812">Transmembrane</keyword>
<proteinExistence type="predicted"/>
<evidence type="ECO:0000256" key="1">
    <source>
        <dbReference type="SAM" id="Phobius"/>
    </source>
</evidence>
<gene>
    <name evidence="2" type="ORF">PXEA_LOCUS2417</name>
</gene>
<organism evidence="2 3">
    <name type="scientific">Protopolystoma xenopodis</name>
    <dbReference type="NCBI Taxonomy" id="117903"/>
    <lineage>
        <taxon>Eukaryota</taxon>
        <taxon>Metazoa</taxon>
        <taxon>Spiralia</taxon>
        <taxon>Lophotrochozoa</taxon>
        <taxon>Platyhelminthes</taxon>
        <taxon>Monogenea</taxon>
        <taxon>Polyopisthocotylea</taxon>
        <taxon>Polystomatidea</taxon>
        <taxon>Polystomatidae</taxon>
        <taxon>Protopolystoma</taxon>
    </lineage>
</organism>
<keyword evidence="1" id="KW-0472">Membrane</keyword>
<feature type="transmembrane region" description="Helical" evidence="1">
    <location>
        <begin position="58"/>
        <end position="82"/>
    </location>
</feature>
<name>A0A3S5BM64_9PLAT</name>